<evidence type="ECO:0000313" key="9">
    <source>
        <dbReference type="EMBL" id="MBO2450844.1"/>
    </source>
</evidence>
<evidence type="ECO:0000256" key="4">
    <source>
        <dbReference type="ARBA" id="ARBA00022989"/>
    </source>
</evidence>
<evidence type="ECO:0000256" key="3">
    <source>
        <dbReference type="ARBA" id="ARBA00022692"/>
    </source>
</evidence>
<reference evidence="9" key="1">
    <citation type="submission" date="2021-03" db="EMBL/GenBank/DDBJ databases">
        <authorList>
            <person name="Kanchanasin P."/>
            <person name="Saeng-In P."/>
            <person name="Phongsopitanun W."/>
            <person name="Yuki M."/>
            <person name="Kudo T."/>
            <person name="Ohkuma M."/>
            <person name="Tanasupawat S."/>
        </authorList>
    </citation>
    <scope>NUCLEOTIDE SEQUENCE</scope>
    <source>
        <strain evidence="9">GKU 128</strain>
    </source>
</reference>
<feature type="transmembrane region" description="Helical" evidence="7">
    <location>
        <begin position="142"/>
        <end position="164"/>
    </location>
</feature>
<feature type="transmembrane region" description="Helical" evidence="7">
    <location>
        <begin position="222"/>
        <end position="244"/>
    </location>
</feature>
<feature type="transmembrane region" description="Helical" evidence="7">
    <location>
        <begin position="84"/>
        <end position="103"/>
    </location>
</feature>
<feature type="transmembrane region" description="Helical" evidence="7">
    <location>
        <begin position="288"/>
        <end position="307"/>
    </location>
</feature>
<dbReference type="InterPro" id="IPR050189">
    <property type="entry name" value="MFS_Efflux_Transporters"/>
</dbReference>
<comment type="caution">
    <text evidence="9">The sequence shown here is derived from an EMBL/GenBank/DDBJ whole genome shotgun (WGS) entry which is preliminary data.</text>
</comment>
<dbReference type="InterPro" id="IPR036259">
    <property type="entry name" value="MFS_trans_sf"/>
</dbReference>
<organism evidence="9 10">
    <name type="scientific">Actinomadura barringtoniae</name>
    <dbReference type="NCBI Taxonomy" id="1427535"/>
    <lineage>
        <taxon>Bacteria</taxon>
        <taxon>Bacillati</taxon>
        <taxon>Actinomycetota</taxon>
        <taxon>Actinomycetes</taxon>
        <taxon>Streptosporangiales</taxon>
        <taxon>Thermomonosporaceae</taxon>
        <taxon>Actinomadura</taxon>
    </lineage>
</organism>
<feature type="transmembrane region" description="Helical" evidence="7">
    <location>
        <begin position="374"/>
        <end position="395"/>
    </location>
</feature>
<dbReference type="Proteomes" id="UP000669179">
    <property type="component" value="Unassembled WGS sequence"/>
</dbReference>
<evidence type="ECO:0000256" key="7">
    <source>
        <dbReference type="SAM" id="Phobius"/>
    </source>
</evidence>
<evidence type="ECO:0000256" key="2">
    <source>
        <dbReference type="ARBA" id="ARBA00022475"/>
    </source>
</evidence>
<dbReference type="Pfam" id="PF07690">
    <property type="entry name" value="MFS_1"/>
    <property type="match status" value="1"/>
</dbReference>
<feature type="transmembrane region" description="Helical" evidence="7">
    <location>
        <begin position="60"/>
        <end position="77"/>
    </location>
</feature>
<keyword evidence="3 7" id="KW-0812">Transmembrane</keyword>
<feature type="transmembrane region" description="Helical" evidence="7">
    <location>
        <begin position="313"/>
        <end position="330"/>
    </location>
</feature>
<dbReference type="PROSITE" id="PS50850">
    <property type="entry name" value="MFS"/>
    <property type="match status" value="1"/>
</dbReference>
<evidence type="ECO:0000256" key="5">
    <source>
        <dbReference type="ARBA" id="ARBA00023136"/>
    </source>
</evidence>
<dbReference type="SUPFAM" id="SSF103473">
    <property type="entry name" value="MFS general substrate transporter"/>
    <property type="match status" value="1"/>
</dbReference>
<evidence type="ECO:0000313" key="10">
    <source>
        <dbReference type="Proteomes" id="UP000669179"/>
    </source>
</evidence>
<feature type="domain" description="Major facilitator superfamily (MFS) profile" evidence="8">
    <location>
        <begin position="18"/>
        <end position="405"/>
    </location>
</feature>
<comment type="subcellular location">
    <subcellularLocation>
        <location evidence="1">Cell membrane</location>
        <topology evidence="1">Multi-pass membrane protein</topology>
    </subcellularLocation>
</comment>
<dbReference type="GO" id="GO:0022857">
    <property type="term" value="F:transmembrane transporter activity"/>
    <property type="evidence" value="ECO:0007669"/>
    <property type="project" value="InterPro"/>
</dbReference>
<dbReference type="InterPro" id="IPR011701">
    <property type="entry name" value="MFS"/>
</dbReference>
<feature type="transmembrane region" description="Helical" evidence="7">
    <location>
        <begin position="20"/>
        <end position="40"/>
    </location>
</feature>
<sequence length="424" mass="44369">MTLTTHQQPRTDTTPWARYAVLYAVLFFMGAETFLASPLLPSIAADVHASTNATARMVTGYVLAYAIAGPIFAALSNRLRRRTVIAGGIAVLIAGTLLCALAADLGLLITGQAIAGLGGAAAAPAMWAYLAERARADQRGRAAALGVTCYSLGQVLGVPAGALVTQWASWRWAYAAIGLALLVALAGVLLRIERDQTPPPRHTASPFSDLFGPWRSPQIRPALLATAFLQAGRLGAYTYVGVLYTRRFHFSPGGLALMGLVVGAGTLAGSLMAGILSDRWRAHGRNELALSSAWALLFSTSAAIALATTSLPTSLLALFGWFVAGGAFYATQQSYLGSADPTRRATVISWNNSLMHAGIAAGTTLLGLTALEGWAFPTLSAALGITASALALSALRLQPFGHEPSDVQVTGRPCRPRTDSPTFH</sequence>
<evidence type="ECO:0000256" key="6">
    <source>
        <dbReference type="SAM" id="MobiDB-lite"/>
    </source>
</evidence>
<dbReference type="AlphaFoldDB" id="A0A939PKI1"/>
<dbReference type="CDD" id="cd17324">
    <property type="entry name" value="MFS_NepI_like"/>
    <property type="match status" value="1"/>
</dbReference>
<evidence type="ECO:0000256" key="1">
    <source>
        <dbReference type="ARBA" id="ARBA00004651"/>
    </source>
</evidence>
<dbReference type="GO" id="GO:0005886">
    <property type="term" value="C:plasma membrane"/>
    <property type="evidence" value="ECO:0007669"/>
    <property type="project" value="UniProtKB-SubCell"/>
</dbReference>
<feature type="region of interest" description="Disordered" evidence="6">
    <location>
        <begin position="405"/>
        <end position="424"/>
    </location>
</feature>
<dbReference type="PANTHER" id="PTHR43124">
    <property type="entry name" value="PURINE EFFLUX PUMP PBUE"/>
    <property type="match status" value="1"/>
</dbReference>
<keyword evidence="10" id="KW-1185">Reference proteome</keyword>
<dbReference type="EMBL" id="JAGEOJ010000011">
    <property type="protein sequence ID" value="MBO2450844.1"/>
    <property type="molecule type" value="Genomic_DNA"/>
</dbReference>
<dbReference type="PANTHER" id="PTHR43124:SF3">
    <property type="entry name" value="CHLORAMPHENICOL EFFLUX PUMP RV0191"/>
    <property type="match status" value="1"/>
</dbReference>
<gene>
    <name evidence="9" type="ORF">J4573_27350</name>
</gene>
<keyword evidence="4 7" id="KW-1133">Transmembrane helix</keyword>
<dbReference type="Gene3D" id="1.20.1250.20">
    <property type="entry name" value="MFS general substrate transporter like domains"/>
    <property type="match status" value="1"/>
</dbReference>
<proteinExistence type="predicted"/>
<feature type="transmembrane region" description="Helical" evidence="7">
    <location>
        <begin position="256"/>
        <end position="276"/>
    </location>
</feature>
<protein>
    <submittedName>
        <fullName evidence="9">MFS transporter</fullName>
    </submittedName>
</protein>
<name>A0A939PKI1_9ACTN</name>
<dbReference type="RefSeq" id="WP_208258722.1">
    <property type="nucleotide sequence ID" value="NZ_JAGEOJ010000011.1"/>
</dbReference>
<feature type="transmembrane region" description="Helical" evidence="7">
    <location>
        <begin position="109"/>
        <end position="130"/>
    </location>
</feature>
<feature type="transmembrane region" description="Helical" evidence="7">
    <location>
        <begin position="170"/>
        <end position="192"/>
    </location>
</feature>
<evidence type="ECO:0000259" key="8">
    <source>
        <dbReference type="PROSITE" id="PS50850"/>
    </source>
</evidence>
<accession>A0A939PKI1</accession>
<keyword evidence="2" id="KW-1003">Cell membrane</keyword>
<keyword evidence="5 7" id="KW-0472">Membrane</keyword>
<feature type="transmembrane region" description="Helical" evidence="7">
    <location>
        <begin position="350"/>
        <end position="368"/>
    </location>
</feature>
<dbReference type="InterPro" id="IPR020846">
    <property type="entry name" value="MFS_dom"/>
</dbReference>